<protein>
    <submittedName>
        <fullName evidence="2">Uncharacterized protein</fullName>
    </submittedName>
</protein>
<reference evidence="2" key="1">
    <citation type="submission" date="2023-06" db="EMBL/GenBank/DDBJ databases">
        <title>Conoideocrella luteorostrata (Hypocreales: Clavicipitaceae), a potential biocontrol fungus for elongate hemlock scale in United States Christmas tree production areas.</title>
        <authorList>
            <person name="Barrett H."/>
            <person name="Lovett B."/>
            <person name="Macias A.M."/>
            <person name="Stajich J.E."/>
            <person name="Kasson M.T."/>
        </authorList>
    </citation>
    <scope>NUCLEOTIDE SEQUENCE</scope>
    <source>
        <strain evidence="2">ARSEF 14590</strain>
    </source>
</reference>
<gene>
    <name evidence="2" type="ORF">QQS21_012950</name>
</gene>
<keyword evidence="3" id="KW-1185">Reference proteome</keyword>
<dbReference type="AlphaFoldDB" id="A0AAJ0CA79"/>
<feature type="compositionally biased region" description="Basic and acidic residues" evidence="1">
    <location>
        <begin position="8"/>
        <end position="17"/>
    </location>
</feature>
<evidence type="ECO:0000313" key="2">
    <source>
        <dbReference type="EMBL" id="KAK2589374.1"/>
    </source>
</evidence>
<dbReference type="EMBL" id="JASWJB010000801">
    <property type="protein sequence ID" value="KAK2589374.1"/>
    <property type="molecule type" value="Genomic_DNA"/>
</dbReference>
<comment type="caution">
    <text evidence="2">The sequence shown here is derived from an EMBL/GenBank/DDBJ whole genome shotgun (WGS) entry which is preliminary data.</text>
</comment>
<feature type="non-terminal residue" evidence="2">
    <location>
        <position position="1"/>
    </location>
</feature>
<dbReference type="Proteomes" id="UP001251528">
    <property type="component" value="Unassembled WGS sequence"/>
</dbReference>
<organism evidence="2 3">
    <name type="scientific">Conoideocrella luteorostrata</name>
    <dbReference type="NCBI Taxonomy" id="1105319"/>
    <lineage>
        <taxon>Eukaryota</taxon>
        <taxon>Fungi</taxon>
        <taxon>Dikarya</taxon>
        <taxon>Ascomycota</taxon>
        <taxon>Pezizomycotina</taxon>
        <taxon>Sordariomycetes</taxon>
        <taxon>Hypocreomycetidae</taxon>
        <taxon>Hypocreales</taxon>
        <taxon>Clavicipitaceae</taxon>
        <taxon>Conoideocrella</taxon>
    </lineage>
</organism>
<evidence type="ECO:0000313" key="3">
    <source>
        <dbReference type="Proteomes" id="UP001251528"/>
    </source>
</evidence>
<proteinExistence type="predicted"/>
<accession>A0AAJ0CA79</accession>
<sequence length="65" mass="7206">CEDLDASDDAHSQHLVEEDNPTDEDDDNWLHTLYFTDGIYNGRLAAGILANQATTHALTKEDLCS</sequence>
<feature type="region of interest" description="Disordered" evidence="1">
    <location>
        <begin position="1"/>
        <end position="27"/>
    </location>
</feature>
<name>A0AAJ0CA79_9HYPO</name>
<evidence type="ECO:0000256" key="1">
    <source>
        <dbReference type="SAM" id="MobiDB-lite"/>
    </source>
</evidence>
<feature type="compositionally biased region" description="Acidic residues" evidence="1">
    <location>
        <begin position="18"/>
        <end position="27"/>
    </location>
</feature>